<keyword evidence="6 8" id="KW-0411">Iron-sulfur</keyword>
<keyword evidence="5 8" id="KW-0408">Iron</keyword>
<comment type="cofactor">
    <cofactor evidence="8">
        <name>[4Fe-4S] cluster</name>
        <dbReference type="ChEBI" id="CHEBI:49883"/>
    </cofactor>
    <text evidence="8">Binds 1 [4Fe-4S] cluster. The cluster is coordinated with 3 cysteines and an exchangeable S-adenosyl-L-methionine.</text>
</comment>
<keyword evidence="8" id="KW-0671">Queuosine biosynthesis</keyword>
<feature type="domain" description="Radical SAM core" evidence="9">
    <location>
        <begin position="21"/>
        <end position="205"/>
    </location>
</feature>
<evidence type="ECO:0000256" key="1">
    <source>
        <dbReference type="ARBA" id="ARBA00022485"/>
    </source>
</evidence>
<comment type="catalytic activity">
    <reaction evidence="8">
        <text>6-carboxy-5,6,7,8-tetrahydropterin + H(+) = 7-carboxy-7-carbaguanine + NH4(+)</text>
        <dbReference type="Rhea" id="RHEA:27974"/>
        <dbReference type="ChEBI" id="CHEBI:15378"/>
        <dbReference type="ChEBI" id="CHEBI:28938"/>
        <dbReference type="ChEBI" id="CHEBI:61032"/>
        <dbReference type="ChEBI" id="CHEBI:61036"/>
        <dbReference type="EC" id="4.3.99.3"/>
    </reaction>
</comment>
<feature type="binding site" evidence="8">
    <location>
        <position position="38"/>
    </location>
    <ligand>
        <name>[4Fe-4S] cluster</name>
        <dbReference type="ChEBI" id="CHEBI:49883"/>
        <note>4Fe-4S-S-AdoMet</note>
    </ligand>
</feature>
<keyword evidence="3 8" id="KW-0479">Metal-binding</keyword>
<dbReference type="GO" id="GO:1904047">
    <property type="term" value="F:S-adenosyl-L-methionine binding"/>
    <property type="evidence" value="ECO:0007669"/>
    <property type="project" value="UniProtKB-UniRule"/>
</dbReference>
<evidence type="ECO:0000256" key="7">
    <source>
        <dbReference type="ARBA" id="ARBA00023239"/>
    </source>
</evidence>
<feature type="binding site" evidence="8">
    <location>
        <begin position="15"/>
        <end position="17"/>
    </location>
    <ligand>
        <name>substrate</name>
    </ligand>
</feature>
<protein>
    <recommendedName>
        <fullName evidence="8">7-carboxy-7-deazaguanine synthase</fullName>
        <shortName evidence="8">CDG synthase</shortName>
        <ecNumber evidence="8">4.3.99.3</ecNumber>
    </recommendedName>
    <alternativeName>
        <fullName evidence="8">Queuosine biosynthesis protein QueE</fullName>
    </alternativeName>
</protein>
<dbReference type="HAMAP" id="MF_00917">
    <property type="entry name" value="QueE"/>
    <property type="match status" value="1"/>
</dbReference>
<comment type="caution">
    <text evidence="8">Lacks conserved residue(s) required for the propagation of feature annotation.</text>
</comment>
<keyword evidence="1 8" id="KW-0004">4Fe-4S</keyword>
<feature type="binding site" evidence="8">
    <location>
        <position position="30"/>
    </location>
    <ligand>
        <name>substrate</name>
    </ligand>
</feature>
<dbReference type="SFLD" id="SFLDS00029">
    <property type="entry name" value="Radical_SAM"/>
    <property type="match status" value="1"/>
</dbReference>
<feature type="binding site" evidence="8">
    <location>
        <begin position="119"/>
        <end position="121"/>
    </location>
    <ligand>
        <name>S-adenosyl-L-methionine</name>
        <dbReference type="ChEBI" id="CHEBI:59789"/>
    </ligand>
</feature>
<dbReference type="Pfam" id="PF04055">
    <property type="entry name" value="Radical_SAM"/>
    <property type="match status" value="1"/>
</dbReference>
<comment type="pathway">
    <text evidence="8">Purine metabolism; 7-cyano-7-deazaguanine biosynthesis.</text>
</comment>
<dbReference type="EC" id="4.3.99.3" evidence="8"/>
<dbReference type="EMBL" id="CZDF01000156">
    <property type="protein sequence ID" value="CUR33245.1"/>
    <property type="molecule type" value="Genomic_DNA"/>
</dbReference>
<feature type="binding site" evidence="8">
    <location>
        <position position="41"/>
    </location>
    <ligand>
        <name>[4Fe-4S] cluster</name>
        <dbReference type="ChEBI" id="CHEBI:49883"/>
        <note>4Fe-4S-S-AdoMet</note>
    </ligand>
</feature>
<sequence>MRLEIPVHETFQSTIQGEGYWAGTPVDFIRLAGCPVGCPWCDTGYANGGMNLPRQVRSFQDLITELRSPRVVISGGEPFIYAQLPALINTIEATGRSVSIETSGSFWQDISNSVWVTLSPKHHVNWKYPVVEFMWKRASEIKLVIETGKELEFYAEYLTLNPQIPVFLQPEWTQRDRTFPLVLDLLKQFPHYRLSVQLHKYLNVP</sequence>
<dbReference type="SUPFAM" id="SSF102114">
    <property type="entry name" value="Radical SAM enzymes"/>
    <property type="match status" value="1"/>
</dbReference>
<dbReference type="Gene3D" id="3.20.20.70">
    <property type="entry name" value="Aldolase class I"/>
    <property type="match status" value="1"/>
</dbReference>
<evidence type="ECO:0000259" key="9">
    <source>
        <dbReference type="PROSITE" id="PS51918"/>
    </source>
</evidence>
<evidence type="ECO:0000256" key="6">
    <source>
        <dbReference type="ARBA" id="ARBA00023014"/>
    </source>
</evidence>
<feature type="binding site" evidence="8">
    <location>
        <position position="76"/>
    </location>
    <ligand>
        <name>S-adenosyl-L-methionine</name>
        <dbReference type="ChEBI" id="CHEBI:59789"/>
    </ligand>
</feature>
<feature type="binding site" evidence="8">
    <location>
        <position position="205"/>
    </location>
    <ligand>
        <name>substrate</name>
    </ligand>
</feature>
<dbReference type="STRING" id="671072.PL9214500492"/>
<gene>
    <name evidence="8 10" type="primary">queE</name>
    <name evidence="10" type="ORF">PL9214500492</name>
</gene>
<evidence type="ECO:0000256" key="3">
    <source>
        <dbReference type="ARBA" id="ARBA00022723"/>
    </source>
</evidence>
<evidence type="ECO:0000256" key="8">
    <source>
        <dbReference type="HAMAP-Rule" id="MF_00917"/>
    </source>
</evidence>
<keyword evidence="11" id="KW-1185">Reference proteome</keyword>
<evidence type="ECO:0000256" key="2">
    <source>
        <dbReference type="ARBA" id="ARBA00022691"/>
    </source>
</evidence>
<dbReference type="PIRSF" id="PIRSF000370">
    <property type="entry name" value="QueE"/>
    <property type="match status" value="1"/>
</dbReference>
<evidence type="ECO:0000313" key="10">
    <source>
        <dbReference type="EMBL" id="CUR33245.1"/>
    </source>
</evidence>
<evidence type="ECO:0000313" key="11">
    <source>
        <dbReference type="Proteomes" id="UP000184315"/>
    </source>
</evidence>
<proteinExistence type="inferred from homology"/>
<dbReference type="PANTHER" id="PTHR42836">
    <property type="entry name" value="7-CARBOXY-7-DEAZAGUANINE SYNTHASE"/>
    <property type="match status" value="1"/>
</dbReference>
<dbReference type="InterPro" id="IPR024924">
    <property type="entry name" value="7-CO-7-deazaguanine_synth-like"/>
</dbReference>
<name>A0A1J1LKZ8_9CYAN</name>
<evidence type="ECO:0000256" key="5">
    <source>
        <dbReference type="ARBA" id="ARBA00023004"/>
    </source>
</evidence>
<keyword evidence="4 8" id="KW-0460">Magnesium</keyword>
<dbReference type="GO" id="GO:0000287">
    <property type="term" value="F:magnesium ion binding"/>
    <property type="evidence" value="ECO:0007669"/>
    <property type="project" value="UniProtKB-UniRule"/>
</dbReference>
<dbReference type="GO" id="GO:0016840">
    <property type="term" value="F:carbon-nitrogen lyase activity"/>
    <property type="evidence" value="ECO:0007669"/>
    <property type="project" value="UniProtKB-UniRule"/>
</dbReference>
<keyword evidence="2 8" id="KW-0949">S-adenosyl-L-methionine</keyword>
<dbReference type="PANTHER" id="PTHR42836:SF1">
    <property type="entry name" value="7-CARBOXY-7-DEAZAGUANINE SYNTHASE"/>
    <property type="match status" value="1"/>
</dbReference>
<feature type="binding site" evidence="8">
    <location>
        <position position="74"/>
    </location>
    <ligand>
        <name>substrate</name>
    </ligand>
</feature>
<dbReference type="GO" id="GO:0008616">
    <property type="term" value="P:tRNA queuosine(34) biosynthetic process"/>
    <property type="evidence" value="ECO:0007669"/>
    <property type="project" value="UniProtKB-UniRule"/>
</dbReference>
<comment type="cofactor">
    <cofactor evidence="8">
        <name>S-adenosyl-L-methionine</name>
        <dbReference type="ChEBI" id="CHEBI:59789"/>
    </cofactor>
    <text evidence="8">Binds 1 S-adenosyl-L-methionine per subunit.</text>
</comment>
<comment type="cofactor">
    <cofactor evidence="8">
        <name>Mg(2+)</name>
        <dbReference type="ChEBI" id="CHEBI:18420"/>
    </cofactor>
</comment>
<comment type="function">
    <text evidence="8">Catalyzes the complex heterocyclic radical-mediated conversion of 6-carboxy-5,6,7,8-tetrahydropterin (CPH4) to 7-carboxy-7-deazaguanine (CDG), a step common to the biosynthetic pathways of all 7-deazapurine-containing compounds.</text>
</comment>
<organism evidence="10 11">
    <name type="scientific">Planktothrix tepida PCC 9214</name>
    <dbReference type="NCBI Taxonomy" id="671072"/>
    <lineage>
        <taxon>Bacteria</taxon>
        <taxon>Bacillati</taxon>
        <taxon>Cyanobacteriota</taxon>
        <taxon>Cyanophyceae</taxon>
        <taxon>Oscillatoriophycideae</taxon>
        <taxon>Oscillatoriales</taxon>
        <taxon>Microcoleaceae</taxon>
        <taxon>Planktothrix</taxon>
    </lineage>
</organism>
<feature type="binding site" evidence="8">
    <location>
        <position position="43"/>
    </location>
    <ligand>
        <name>Mg(2+)</name>
        <dbReference type="ChEBI" id="CHEBI:18420"/>
    </ligand>
</feature>
<feature type="binding site" evidence="8">
    <location>
        <position position="34"/>
    </location>
    <ligand>
        <name>[4Fe-4S] cluster</name>
        <dbReference type="ChEBI" id="CHEBI:49883"/>
        <note>4Fe-4S-S-AdoMet</note>
    </ligand>
</feature>
<evidence type="ECO:0000256" key="4">
    <source>
        <dbReference type="ARBA" id="ARBA00022842"/>
    </source>
</evidence>
<reference evidence="11" key="1">
    <citation type="submission" date="2015-10" db="EMBL/GenBank/DDBJ databases">
        <authorList>
            <person name="Regsiter A."/>
            <person name="william w."/>
        </authorList>
    </citation>
    <scope>NUCLEOTIDE SEQUENCE [LARGE SCALE GENOMIC DNA]</scope>
</reference>
<accession>A0A1J1LKZ8</accession>
<dbReference type="Proteomes" id="UP000184315">
    <property type="component" value="Unassembled WGS sequence"/>
</dbReference>
<dbReference type="InterPro" id="IPR013785">
    <property type="entry name" value="Aldolase_TIM"/>
</dbReference>
<comment type="subunit">
    <text evidence="8">Homodimer.</text>
</comment>
<dbReference type="InterPro" id="IPR007197">
    <property type="entry name" value="rSAM"/>
</dbReference>
<dbReference type="RefSeq" id="WP_222425243.1">
    <property type="nucleotide sequence ID" value="NZ_LN889802.1"/>
</dbReference>
<dbReference type="AlphaFoldDB" id="A0A1J1LKZ8"/>
<dbReference type="PROSITE" id="PS51918">
    <property type="entry name" value="RADICAL_SAM"/>
    <property type="match status" value="1"/>
</dbReference>
<dbReference type="UniPathway" id="UPA00391"/>
<keyword evidence="7 8" id="KW-0456">Lyase</keyword>
<dbReference type="InterPro" id="IPR058240">
    <property type="entry name" value="rSAM_sf"/>
</dbReference>
<feature type="binding site" evidence="8">
    <location>
        <begin position="40"/>
        <end position="42"/>
    </location>
    <ligand>
        <name>S-adenosyl-L-methionine</name>
        <dbReference type="ChEBI" id="CHEBI:59789"/>
    </ligand>
</feature>
<comment type="similarity">
    <text evidence="8">Belongs to the radical SAM superfamily. 7-carboxy-7-deazaguanine synthase family.</text>
</comment>
<dbReference type="GO" id="GO:0051539">
    <property type="term" value="F:4 iron, 4 sulfur cluster binding"/>
    <property type="evidence" value="ECO:0007669"/>
    <property type="project" value="UniProtKB-UniRule"/>
</dbReference>